<sequence>MMRGDLMQNISKKIIGLSLFAALAASLYSCAVMRIDVDAYKGPLANHEQVQIEQMAVMAIGAKPLLISLRDKLEWGDVQDASSAFDDKGASKWERDWYKPDFVPFPGRAGVAEKKWFQDDRAIRVNGVLGLYKDQGPEGLFSVIGDVQRFRLDFQSSDQVIKRNKGKLGEFWKEKQKAFYGENLEEHPVVKYLNDNKPEASAGVSSDKDVTAFKNAYRILKTDYMQIQNEVDASQENEGNGYNQSKPVKRIAHAHNVLLSIANKYKDCSELNKFQTASKMNEIVSSRAFFELQKGDGALIGLHFDILLKDKDNKKEIVNYIKEFSFNFVEFRAAAGKLLDAMLRSLTQVDRLQQSGEHLPPLLPLSLSKAVGTLLSVESLTKNKDRYMQKAKDNMQREDIKSIFDSAIARRNELVNNDDLKAAGALIGLHRRYMKNFEQEFGGGVPEGMPKFGIAPFVHDSSDFNPLANMLESVTETCSGSGFDRGRKREGLDSLLETYLEKVEAFDCANLTDSKNWQKAACEKNKAENDLVGALVRFAQKVLFVANNDSLLSGGKEKYIPENFKSDPALINAKEITEETLKSYILVLQAVGNSLLVQADDFEKRKDHENRLKKRAPLEAAAYQRAYYKSAQGHLSDLISSLEAKQEGYASQLEKRRILEEKIAGNETKETEAKASKKKAEQQLDQVTDIQERFKELPTLLDADGKIRSSVDVLLKTYNKLPDSEKSGSKLSIDNTKSMRDAANSLKEAFSAMEDKLSSYSVNPAYQKQAENAIAGCNGEFNSSDAGDNAVFKCQSLNIIAQTAGHLVEGGKNSSGSYWNELDKAKSAAESISGLAVNGVISGTENLGKLSAAVSSVENWSNSGSVTTAYENIASVKSLFDNLKEAGDKLKKSIADTENELKTLAGELKECKSELTKAPAQATLDANNRELTTAIGVLNHDSVKAWPPSMDSPYFSRQEFAGALNQKLASLKGGASTPDISDTDVTTTQSVIRKSGFATGSAYVVPSDAKDPKDVLDSLIAGMQYEYLNEVKENGAESDNALHAAQAIKAAYAYRSGMAYLRPSIAYLRSSSPATTLQGDTFPSGANENLLVGGFWRSTPIIANILKYRDNLKRQVPEEIDKQFWHNINKVKVSGSGSTNYVIAKDDIGNWYVKNYSSDATAITNSAFNLAKFGFGPSMGLQLPVGGDSEGAENQQGSAQPTVGSKLFDKYTKEYQDQTKAQYKKALALLTEDKGLHATVKNAWTTAGFDDKDQKQLEDMLDGAAKELEAAHTGVKDKKDLSEQAAGVVTALRAGLRFKRSLDIGIDGLAFESAKANAKDAKDAKEIETQSKPLREKARKAADEAIMPILKSLSSQRAQTIDDYEQAIKFIGEAVSKN</sequence>
<dbReference type="PROSITE" id="PS51257">
    <property type="entry name" value="PROKAR_LIPOPROTEIN"/>
    <property type="match status" value="1"/>
</dbReference>
<feature type="coiled-coil region" evidence="1">
    <location>
        <begin position="666"/>
        <end position="697"/>
    </location>
</feature>
<dbReference type="eggNOG" id="ENOG50345FE">
    <property type="taxonomic scope" value="Bacteria"/>
</dbReference>
<evidence type="ECO:0000313" key="2">
    <source>
        <dbReference type="EMBL" id="ACL01744.1"/>
    </source>
</evidence>
<dbReference type="EMBL" id="CP001322">
    <property type="protein sequence ID" value="ACL01744.1"/>
    <property type="molecule type" value="Genomic_DNA"/>
</dbReference>
<keyword evidence="3" id="KW-1185">Reference proteome</keyword>
<protein>
    <submittedName>
        <fullName evidence="2">Uncharacterized protein</fullName>
    </submittedName>
</protein>
<dbReference type="KEGG" id="dal:Dalk_0034"/>
<reference evidence="2 3" key="1">
    <citation type="journal article" date="2012" name="Environ. Microbiol.">
        <title>The genome sequence of Desulfatibacillum alkenivorans AK-01: a blueprint for anaerobic alkane oxidation.</title>
        <authorList>
            <person name="Callaghan A.V."/>
            <person name="Morris B.E."/>
            <person name="Pereira I.A."/>
            <person name="McInerney M.J."/>
            <person name="Austin R.N."/>
            <person name="Groves J.T."/>
            <person name="Kukor J.J."/>
            <person name="Suflita J.M."/>
            <person name="Young L.Y."/>
            <person name="Zylstra G.J."/>
            <person name="Wawrik B."/>
        </authorList>
    </citation>
    <scope>NUCLEOTIDE SEQUENCE [LARGE SCALE GENOMIC DNA]</scope>
    <source>
        <strain evidence="2 3">AK-01</strain>
    </source>
</reference>
<evidence type="ECO:0000256" key="1">
    <source>
        <dbReference type="SAM" id="Coils"/>
    </source>
</evidence>
<accession>B8FKC9</accession>
<feature type="coiled-coil region" evidence="1">
    <location>
        <begin position="880"/>
        <end position="914"/>
    </location>
</feature>
<gene>
    <name evidence="2" type="ordered locus">Dalk_0034</name>
</gene>
<dbReference type="HOGENOM" id="CLU_255777_0_0_7"/>
<keyword evidence="1" id="KW-0175">Coiled coil</keyword>
<organism evidence="2 3">
    <name type="scientific">Desulfatibacillum aliphaticivorans</name>
    <dbReference type="NCBI Taxonomy" id="218208"/>
    <lineage>
        <taxon>Bacteria</taxon>
        <taxon>Pseudomonadati</taxon>
        <taxon>Thermodesulfobacteriota</taxon>
        <taxon>Desulfobacteria</taxon>
        <taxon>Desulfobacterales</taxon>
        <taxon>Desulfatibacillaceae</taxon>
        <taxon>Desulfatibacillum</taxon>
    </lineage>
</organism>
<proteinExistence type="predicted"/>
<name>B8FKC9_DESAL</name>
<evidence type="ECO:0000313" key="3">
    <source>
        <dbReference type="Proteomes" id="UP000000739"/>
    </source>
</evidence>
<dbReference type="Proteomes" id="UP000000739">
    <property type="component" value="Chromosome"/>
</dbReference>